<dbReference type="GO" id="GO:0042626">
    <property type="term" value="F:ATPase-coupled transmembrane transporter activity"/>
    <property type="evidence" value="ECO:0007669"/>
    <property type="project" value="TreeGrafter"/>
</dbReference>
<evidence type="ECO:0000256" key="3">
    <source>
        <dbReference type="ARBA" id="ARBA00022448"/>
    </source>
</evidence>
<reference evidence="10 11" key="1">
    <citation type="submission" date="2019-12" db="EMBL/GenBank/DDBJ databases">
        <title>Sequence classification of anaerobic respiratory reductive dehalogenases: First we see many, then we see few.</title>
        <authorList>
            <person name="Molenda O."/>
            <person name="Puentes Jacome L.A."/>
            <person name="Cao X."/>
            <person name="Nesbo C.L."/>
            <person name="Tang S."/>
            <person name="Morson N."/>
            <person name="Patron J."/>
            <person name="Lomheim L."/>
            <person name="Wishart D.S."/>
            <person name="Edwards E.A."/>
        </authorList>
    </citation>
    <scope>NUCLEOTIDE SEQUENCE [LARGE SCALE GENOMIC DNA]</scope>
    <source>
        <strain evidence="10 11">12DCA</strain>
    </source>
</reference>
<dbReference type="PANTHER" id="PTHR43553:SF24">
    <property type="entry name" value="ENERGY-COUPLING FACTOR TRANSPORTER ATP-BINDING PROTEIN ECFA1"/>
    <property type="match status" value="1"/>
</dbReference>
<dbReference type="SUPFAM" id="SSF52540">
    <property type="entry name" value="P-loop containing nucleoside triphosphate hydrolases"/>
    <property type="match status" value="1"/>
</dbReference>
<dbReference type="Gene3D" id="3.40.50.300">
    <property type="entry name" value="P-loop containing nucleotide triphosphate hydrolases"/>
    <property type="match status" value="1"/>
</dbReference>
<keyword evidence="7" id="KW-1278">Translocase</keyword>
<comment type="similarity">
    <text evidence="2">Belongs to the ABC transporter superfamily.</text>
</comment>
<dbReference type="Proteomes" id="UP000430508">
    <property type="component" value="Chromosome"/>
</dbReference>
<evidence type="ECO:0000256" key="6">
    <source>
        <dbReference type="ARBA" id="ARBA00022840"/>
    </source>
</evidence>
<gene>
    <name evidence="10" type="ORF">GQ588_04535</name>
</gene>
<accession>A0A857DFA3</accession>
<evidence type="ECO:0000313" key="11">
    <source>
        <dbReference type="Proteomes" id="UP000430508"/>
    </source>
</evidence>
<dbReference type="GO" id="GO:0043190">
    <property type="term" value="C:ATP-binding cassette (ABC) transporter complex"/>
    <property type="evidence" value="ECO:0007669"/>
    <property type="project" value="TreeGrafter"/>
</dbReference>
<evidence type="ECO:0000256" key="5">
    <source>
        <dbReference type="ARBA" id="ARBA00022741"/>
    </source>
</evidence>
<dbReference type="InterPro" id="IPR027417">
    <property type="entry name" value="P-loop_NTPase"/>
</dbReference>
<dbReference type="InterPro" id="IPR015856">
    <property type="entry name" value="ABC_transpr_CbiO/EcfA_su"/>
</dbReference>
<proteinExistence type="inferred from homology"/>
<feature type="domain" description="ABC transporter" evidence="9">
    <location>
        <begin position="6"/>
        <end position="244"/>
    </location>
</feature>
<keyword evidence="3" id="KW-0813">Transport</keyword>
<dbReference type="NCBIfam" id="TIGR04520">
    <property type="entry name" value="ECF_ATPase_1"/>
    <property type="match status" value="1"/>
</dbReference>
<protein>
    <submittedName>
        <fullName evidence="10">Energy-coupling factor transporter ATPase</fullName>
    </submittedName>
</protein>
<evidence type="ECO:0000256" key="4">
    <source>
        <dbReference type="ARBA" id="ARBA00022475"/>
    </source>
</evidence>
<keyword evidence="6" id="KW-0067">ATP-binding</keyword>
<dbReference type="InterPro" id="IPR003439">
    <property type="entry name" value="ABC_transporter-like_ATP-bd"/>
</dbReference>
<dbReference type="FunFam" id="3.40.50.300:FF:000224">
    <property type="entry name" value="Energy-coupling factor transporter ATP-binding protein EcfA"/>
    <property type="match status" value="1"/>
</dbReference>
<evidence type="ECO:0000256" key="1">
    <source>
        <dbReference type="ARBA" id="ARBA00004202"/>
    </source>
</evidence>
<evidence type="ECO:0000256" key="8">
    <source>
        <dbReference type="ARBA" id="ARBA00023136"/>
    </source>
</evidence>
<dbReference type="InterPro" id="IPR017871">
    <property type="entry name" value="ABC_transporter-like_CS"/>
</dbReference>
<dbReference type="GO" id="GO:0016887">
    <property type="term" value="F:ATP hydrolysis activity"/>
    <property type="evidence" value="ECO:0007669"/>
    <property type="project" value="InterPro"/>
</dbReference>
<evidence type="ECO:0000259" key="9">
    <source>
        <dbReference type="PROSITE" id="PS50893"/>
    </source>
</evidence>
<keyword evidence="8" id="KW-0472">Membrane</keyword>
<dbReference type="InterPro" id="IPR030947">
    <property type="entry name" value="EcfA_1"/>
</dbReference>
<evidence type="ECO:0000313" key="10">
    <source>
        <dbReference type="EMBL" id="QGZ99963.1"/>
    </source>
</evidence>
<dbReference type="PROSITE" id="PS50893">
    <property type="entry name" value="ABC_TRANSPORTER_2"/>
    <property type="match status" value="1"/>
</dbReference>
<dbReference type="AlphaFoldDB" id="A0A857DFA3"/>
<evidence type="ECO:0000256" key="7">
    <source>
        <dbReference type="ARBA" id="ARBA00022967"/>
    </source>
</evidence>
<name>A0A857DFA3_9FIRM</name>
<sequence length="279" mass="30774">MTAQGIEFVNVTKHYIDYSQGKTPALKDISLSIRKGEYVGLLGMNGSGKSTLAKLLNGLLKPTDGKVFINGLDTANIEQLPEIRRLVGMVFQNPDNQLISPVIEEEISFGPENLGLPISEINRRINWALQVCGLEDKRHHAPHLLSGGQKQKVALASALAMLPEYLVLDEPTSMLDPTGRKELLEQLKVLNKQEDMTILIISHNPEDLVQADRLIVLDHGSIFLQGTPKEVYASAKLAELGLDTPTVYQLINQLGSNGYSVPENVKSVRELVDYLCLQL</sequence>
<comment type="subcellular location">
    <subcellularLocation>
        <location evidence="1">Cell membrane</location>
        <topology evidence="1">Peripheral membrane protein</topology>
    </subcellularLocation>
</comment>
<dbReference type="InterPro" id="IPR050095">
    <property type="entry name" value="ECF_ABC_transporter_ATP-bd"/>
</dbReference>
<dbReference type="GO" id="GO:0005524">
    <property type="term" value="F:ATP binding"/>
    <property type="evidence" value="ECO:0007669"/>
    <property type="project" value="UniProtKB-KW"/>
</dbReference>
<keyword evidence="5" id="KW-0547">Nucleotide-binding</keyword>
<dbReference type="CDD" id="cd03225">
    <property type="entry name" value="ABC_cobalt_CbiO_domain1"/>
    <property type="match status" value="1"/>
</dbReference>
<dbReference type="Pfam" id="PF00005">
    <property type="entry name" value="ABC_tran"/>
    <property type="match status" value="1"/>
</dbReference>
<dbReference type="InterPro" id="IPR003593">
    <property type="entry name" value="AAA+_ATPase"/>
</dbReference>
<dbReference type="EMBL" id="CP046996">
    <property type="protein sequence ID" value="QGZ99963.1"/>
    <property type="molecule type" value="Genomic_DNA"/>
</dbReference>
<evidence type="ECO:0000256" key="2">
    <source>
        <dbReference type="ARBA" id="ARBA00005417"/>
    </source>
</evidence>
<organism evidence="10 11">
    <name type="scientific">Dehalobacter restrictus</name>
    <dbReference type="NCBI Taxonomy" id="55583"/>
    <lineage>
        <taxon>Bacteria</taxon>
        <taxon>Bacillati</taxon>
        <taxon>Bacillota</taxon>
        <taxon>Clostridia</taxon>
        <taxon>Eubacteriales</taxon>
        <taxon>Desulfitobacteriaceae</taxon>
        <taxon>Dehalobacter</taxon>
    </lineage>
</organism>
<keyword evidence="4" id="KW-1003">Cell membrane</keyword>
<dbReference type="PROSITE" id="PS00211">
    <property type="entry name" value="ABC_TRANSPORTER_1"/>
    <property type="match status" value="1"/>
</dbReference>
<dbReference type="RefSeq" id="WP_025205323.1">
    <property type="nucleotide sequence ID" value="NZ_CP046996.1"/>
</dbReference>
<dbReference type="SMART" id="SM00382">
    <property type="entry name" value="AAA"/>
    <property type="match status" value="1"/>
</dbReference>
<dbReference type="PANTHER" id="PTHR43553">
    <property type="entry name" value="HEAVY METAL TRANSPORTER"/>
    <property type="match status" value="1"/>
</dbReference>